<dbReference type="Gene3D" id="3.40.50.150">
    <property type="entry name" value="Vaccinia Virus protein VP39"/>
    <property type="match status" value="1"/>
</dbReference>
<accession>A0A6C0B7U4</accession>
<sequence>MLSKDDINVAMHKYCNMKVISEYGKEDCLCDKAKHHCYDKFYPDLLEKYLNKENLTILEIGTYYGGSILLWEELFPSAKIYTIDWNFKNLKVDLNRENIFKIQISQTDPKIKEILKDIKFDIIIDDGSHQAADQIGSFDLLSEQLNEGGVYVIEDIYPEHIANNKYPANFLSKFEHVDLSNVNGRGDDRLFVYKK</sequence>
<name>A0A6C0B7U4_9ZZZZ</name>
<reference evidence="1" key="1">
    <citation type="journal article" date="2020" name="Nature">
        <title>Giant virus diversity and host interactions through global metagenomics.</title>
        <authorList>
            <person name="Schulz F."/>
            <person name="Roux S."/>
            <person name="Paez-Espino D."/>
            <person name="Jungbluth S."/>
            <person name="Walsh D.A."/>
            <person name="Denef V.J."/>
            <person name="McMahon K.D."/>
            <person name="Konstantinidis K.T."/>
            <person name="Eloe-Fadrosh E.A."/>
            <person name="Kyrpides N.C."/>
            <person name="Woyke T."/>
        </authorList>
    </citation>
    <scope>NUCLEOTIDE SEQUENCE</scope>
    <source>
        <strain evidence="1">GVMAG-M-3300010158-13</strain>
    </source>
</reference>
<evidence type="ECO:0008006" key="2">
    <source>
        <dbReference type="Google" id="ProtNLM"/>
    </source>
</evidence>
<proteinExistence type="predicted"/>
<evidence type="ECO:0000313" key="1">
    <source>
        <dbReference type="EMBL" id="QHS87761.1"/>
    </source>
</evidence>
<dbReference type="SUPFAM" id="SSF53335">
    <property type="entry name" value="S-adenosyl-L-methionine-dependent methyltransferases"/>
    <property type="match status" value="1"/>
</dbReference>
<dbReference type="AlphaFoldDB" id="A0A6C0B7U4"/>
<protein>
    <recommendedName>
        <fullName evidence="2">Methyltransferase</fullName>
    </recommendedName>
</protein>
<organism evidence="1">
    <name type="scientific">viral metagenome</name>
    <dbReference type="NCBI Taxonomy" id="1070528"/>
    <lineage>
        <taxon>unclassified sequences</taxon>
        <taxon>metagenomes</taxon>
        <taxon>organismal metagenomes</taxon>
    </lineage>
</organism>
<dbReference type="Pfam" id="PF13578">
    <property type="entry name" value="Methyltransf_24"/>
    <property type="match status" value="1"/>
</dbReference>
<dbReference type="InterPro" id="IPR029063">
    <property type="entry name" value="SAM-dependent_MTases_sf"/>
</dbReference>
<dbReference type="EMBL" id="MN739088">
    <property type="protein sequence ID" value="QHS87761.1"/>
    <property type="molecule type" value="Genomic_DNA"/>
</dbReference>